<keyword evidence="1" id="KW-1133">Transmembrane helix</keyword>
<evidence type="ECO:0008006" key="4">
    <source>
        <dbReference type="Google" id="ProtNLM"/>
    </source>
</evidence>
<keyword evidence="3" id="KW-1185">Reference proteome</keyword>
<feature type="transmembrane region" description="Helical" evidence="1">
    <location>
        <begin position="94"/>
        <end position="111"/>
    </location>
</feature>
<evidence type="ECO:0000313" key="2">
    <source>
        <dbReference type="EMBL" id="MFC4804831.1"/>
    </source>
</evidence>
<comment type="caution">
    <text evidence="2">The sequence shown here is derived from an EMBL/GenBank/DDBJ whole genome shotgun (WGS) entry which is preliminary data.</text>
</comment>
<sequence length="138" mass="16282">MKLYKNTIKLGALYCIFYSALHLFRFLYYYTDTFSSWGDWVFDLLLDLDILFIGFGAFGFGFNLPPLYLLLTVGLFSINLYVLKRKNELTLKRFACLLFISIFILLIGVRNHDEFSVMVESGKKFWEYFPFIPGPKYD</sequence>
<accession>A0ABV9QQA6</accession>
<keyword evidence="1" id="KW-0812">Transmembrane</keyword>
<feature type="transmembrane region" description="Helical" evidence="1">
    <location>
        <begin position="12"/>
        <end position="30"/>
    </location>
</feature>
<reference evidence="3" key="1">
    <citation type="journal article" date="2019" name="Int. J. Syst. Evol. Microbiol.">
        <title>The Global Catalogue of Microorganisms (GCM) 10K type strain sequencing project: providing services to taxonomists for standard genome sequencing and annotation.</title>
        <authorList>
            <consortium name="The Broad Institute Genomics Platform"/>
            <consortium name="The Broad Institute Genome Sequencing Center for Infectious Disease"/>
            <person name="Wu L."/>
            <person name="Ma J."/>
        </authorList>
    </citation>
    <scope>NUCLEOTIDE SEQUENCE [LARGE SCALE GENOMIC DNA]</scope>
    <source>
        <strain evidence="3">CCUG 46385</strain>
    </source>
</reference>
<evidence type="ECO:0000313" key="3">
    <source>
        <dbReference type="Proteomes" id="UP001595916"/>
    </source>
</evidence>
<dbReference type="RefSeq" id="WP_379788356.1">
    <property type="nucleotide sequence ID" value="NZ_JBHSHL010000025.1"/>
</dbReference>
<name>A0ABV9QQA6_9FIRM</name>
<evidence type="ECO:0000256" key="1">
    <source>
        <dbReference type="SAM" id="Phobius"/>
    </source>
</evidence>
<dbReference type="Proteomes" id="UP001595916">
    <property type="component" value="Unassembled WGS sequence"/>
</dbReference>
<protein>
    <recommendedName>
        <fullName evidence="4">LTA synthase family protein</fullName>
    </recommendedName>
</protein>
<gene>
    <name evidence="2" type="ORF">ACFO4R_07030</name>
</gene>
<feature type="transmembrane region" description="Helical" evidence="1">
    <location>
        <begin position="50"/>
        <end position="82"/>
    </location>
</feature>
<organism evidence="2 3">
    <name type="scientific">Filifactor villosus</name>
    <dbReference type="NCBI Taxonomy" id="29374"/>
    <lineage>
        <taxon>Bacteria</taxon>
        <taxon>Bacillati</taxon>
        <taxon>Bacillota</taxon>
        <taxon>Clostridia</taxon>
        <taxon>Peptostreptococcales</taxon>
        <taxon>Filifactoraceae</taxon>
        <taxon>Filifactor</taxon>
    </lineage>
</organism>
<dbReference type="EMBL" id="JBHSHL010000025">
    <property type="protein sequence ID" value="MFC4804831.1"/>
    <property type="molecule type" value="Genomic_DNA"/>
</dbReference>
<proteinExistence type="predicted"/>
<keyword evidence="1" id="KW-0472">Membrane</keyword>